<protein>
    <submittedName>
        <fullName evidence="2">Uncharacterized protein</fullName>
    </submittedName>
</protein>
<proteinExistence type="predicted"/>
<evidence type="ECO:0000313" key="1">
    <source>
        <dbReference type="Proteomes" id="UP000887565"/>
    </source>
</evidence>
<dbReference type="Proteomes" id="UP000887565">
    <property type="component" value="Unplaced"/>
</dbReference>
<keyword evidence="1" id="KW-1185">Reference proteome</keyword>
<accession>A0A915I2K0</accession>
<dbReference type="WBParaSite" id="nRc.2.0.1.t07936-RA">
    <property type="protein sequence ID" value="nRc.2.0.1.t07936-RA"/>
    <property type="gene ID" value="nRc.2.0.1.g07936"/>
</dbReference>
<reference evidence="2" key="1">
    <citation type="submission" date="2022-11" db="UniProtKB">
        <authorList>
            <consortium name="WormBaseParasite"/>
        </authorList>
    </citation>
    <scope>IDENTIFICATION</scope>
</reference>
<evidence type="ECO:0000313" key="2">
    <source>
        <dbReference type="WBParaSite" id="nRc.2.0.1.t07936-RA"/>
    </source>
</evidence>
<dbReference type="AlphaFoldDB" id="A0A915I2K0"/>
<name>A0A915I2K0_ROMCU</name>
<sequence>MTDGNLQPNGTKISLSFGNVVSIAFHSVPSEKGNVHSFTQLTSHEYPEFCAQILYDSLPCKNGEKIIFVNKTLSKTSKKLPHKDRKSIL</sequence>
<organism evidence="1 2">
    <name type="scientific">Romanomermis culicivorax</name>
    <name type="common">Nematode worm</name>
    <dbReference type="NCBI Taxonomy" id="13658"/>
    <lineage>
        <taxon>Eukaryota</taxon>
        <taxon>Metazoa</taxon>
        <taxon>Ecdysozoa</taxon>
        <taxon>Nematoda</taxon>
        <taxon>Enoplea</taxon>
        <taxon>Dorylaimia</taxon>
        <taxon>Mermithida</taxon>
        <taxon>Mermithoidea</taxon>
        <taxon>Mermithidae</taxon>
        <taxon>Romanomermis</taxon>
    </lineage>
</organism>